<feature type="signal peptide" evidence="2">
    <location>
        <begin position="1"/>
        <end position="29"/>
    </location>
</feature>
<keyword evidence="1" id="KW-1133">Transmembrane helix</keyword>
<geneLocation type="plasmid" evidence="3 4">
    <name>unnamed1</name>
</geneLocation>
<keyword evidence="2" id="KW-0732">Signal</keyword>
<gene>
    <name evidence="3" type="ORF">GZH47_31660</name>
</gene>
<organism evidence="3 4">
    <name type="scientific">Paenibacillus rhizovicinus</name>
    <dbReference type="NCBI Taxonomy" id="2704463"/>
    <lineage>
        <taxon>Bacteria</taxon>
        <taxon>Bacillati</taxon>
        <taxon>Bacillota</taxon>
        <taxon>Bacilli</taxon>
        <taxon>Bacillales</taxon>
        <taxon>Paenibacillaceae</taxon>
        <taxon>Paenibacillus</taxon>
    </lineage>
</organism>
<keyword evidence="3" id="KW-0614">Plasmid</keyword>
<name>A0A6C0PAJ6_9BACL</name>
<evidence type="ECO:0000256" key="1">
    <source>
        <dbReference type="SAM" id="Phobius"/>
    </source>
</evidence>
<accession>A0A6C0PAJ6</accession>
<dbReference type="EMBL" id="CP048287">
    <property type="protein sequence ID" value="QHW35456.1"/>
    <property type="molecule type" value="Genomic_DNA"/>
</dbReference>
<dbReference type="KEGG" id="prz:GZH47_31660"/>
<dbReference type="AlphaFoldDB" id="A0A6C0PAJ6"/>
<keyword evidence="4" id="KW-1185">Reference proteome</keyword>
<dbReference type="RefSeq" id="WP_162645602.1">
    <property type="nucleotide sequence ID" value="NZ_CP048287.1"/>
</dbReference>
<proteinExistence type="predicted"/>
<reference evidence="3 4" key="1">
    <citation type="submission" date="2020-02" db="EMBL/GenBank/DDBJ databases">
        <title>Paenibacillus sp. nov., isolated from rhizosphere soil of tomato.</title>
        <authorList>
            <person name="Weon H.-Y."/>
            <person name="Lee S.A."/>
        </authorList>
    </citation>
    <scope>NUCLEOTIDE SEQUENCE [LARGE SCALE GENOMIC DNA]</scope>
    <source>
        <strain evidence="3 4">14171R-81</strain>
        <plasmid evidence="3 4">unnamed1</plasmid>
    </source>
</reference>
<evidence type="ECO:0008006" key="5">
    <source>
        <dbReference type="Google" id="ProtNLM"/>
    </source>
</evidence>
<evidence type="ECO:0000313" key="4">
    <source>
        <dbReference type="Proteomes" id="UP000479114"/>
    </source>
</evidence>
<keyword evidence="1" id="KW-0472">Membrane</keyword>
<evidence type="ECO:0000313" key="3">
    <source>
        <dbReference type="EMBL" id="QHW35456.1"/>
    </source>
</evidence>
<feature type="transmembrane region" description="Helical" evidence="1">
    <location>
        <begin position="39"/>
        <end position="61"/>
    </location>
</feature>
<keyword evidence="1" id="KW-0812">Transmembrane</keyword>
<evidence type="ECO:0000256" key="2">
    <source>
        <dbReference type="SAM" id="SignalP"/>
    </source>
</evidence>
<feature type="transmembrane region" description="Helical" evidence="1">
    <location>
        <begin position="68"/>
        <end position="87"/>
    </location>
</feature>
<sequence length="100" mass="10848">MKNQKAQLALRVALLSLTIFAIVAPAAFADTPGAKLGGSITSNVNSLIPAVLGCIGLFFLVTRDWFKMFSAFGITLLVAIFMNWTWVQGIATRLYTSFFA</sequence>
<feature type="chain" id="PRO_5025350297" description="TrbC/VirB2 family protein" evidence="2">
    <location>
        <begin position="30"/>
        <end position="100"/>
    </location>
</feature>
<dbReference type="Proteomes" id="UP000479114">
    <property type="component" value="Plasmid unnamed1"/>
</dbReference>
<protein>
    <recommendedName>
        <fullName evidence="5">TrbC/VirB2 family protein</fullName>
    </recommendedName>
</protein>